<keyword evidence="1" id="KW-1133">Transmembrane helix</keyword>
<keyword evidence="4" id="KW-1185">Reference proteome</keyword>
<sequence>MKQLLYSLFGYRFIYLGMSTRNPGRIKIGIARDVDLRWKAIGRSMKGRQFPIFSLPCFFADWFEAHLHRVMKRFNRPVKGSGGSEFFSYLHPLSWIGWLYVLCCILWAFAVSHLLIYGALTGLWCWWRDIEFWAFQREVLDFLRFWIS</sequence>
<accession>A0A098S9V2</accession>
<dbReference type="InterPro" id="IPR018306">
    <property type="entry name" value="Phage_T5_Orf172_DNA-bd"/>
</dbReference>
<evidence type="ECO:0000259" key="2">
    <source>
        <dbReference type="Pfam" id="PF10544"/>
    </source>
</evidence>
<evidence type="ECO:0000313" key="3">
    <source>
        <dbReference type="EMBL" id="KGE89304.1"/>
    </source>
</evidence>
<organism evidence="3 4">
    <name type="scientific">Phaeodactylibacter xiamenensis</name>
    <dbReference type="NCBI Taxonomy" id="1524460"/>
    <lineage>
        <taxon>Bacteria</taxon>
        <taxon>Pseudomonadati</taxon>
        <taxon>Bacteroidota</taxon>
        <taxon>Saprospiria</taxon>
        <taxon>Saprospirales</taxon>
        <taxon>Haliscomenobacteraceae</taxon>
        <taxon>Phaeodactylibacter</taxon>
    </lineage>
</organism>
<proteinExistence type="predicted"/>
<gene>
    <name evidence="3" type="ORF">IX84_02950</name>
</gene>
<dbReference type="EMBL" id="JPOS01000010">
    <property type="protein sequence ID" value="KGE89304.1"/>
    <property type="molecule type" value="Genomic_DNA"/>
</dbReference>
<evidence type="ECO:0000256" key="1">
    <source>
        <dbReference type="SAM" id="Phobius"/>
    </source>
</evidence>
<name>A0A098S9V2_9BACT</name>
<reference evidence="3 4" key="1">
    <citation type="journal article" date="2014" name="Int. J. Syst. Evol. Microbiol.">
        <title>Phaeodactylibacter xiamenensis gen. nov., sp. nov., a member of the family Saprospiraceae isolated from the marine alga Phaeodactylum tricornutum.</title>
        <authorList>
            <person name="Chen Z.Jr."/>
            <person name="Lei X."/>
            <person name="Lai Q."/>
            <person name="Li Y."/>
            <person name="Zhang B."/>
            <person name="Zhang J."/>
            <person name="Zhang H."/>
            <person name="Yang L."/>
            <person name="Zheng W."/>
            <person name="Tian Y."/>
            <person name="Yu Z."/>
            <person name="Xu H.Jr."/>
            <person name="Zheng T."/>
        </authorList>
    </citation>
    <scope>NUCLEOTIDE SEQUENCE [LARGE SCALE GENOMIC DNA]</scope>
    <source>
        <strain evidence="3 4">KD52</strain>
    </source>
</reference>
<feature type="domain" description="Bacteriophage T5 Orf172 DNA-binding" evidence="2">
    <location>
        <begin position="13"/>
        <end position="88"/>
    </location>
</feature>
<dbReference type="Proteomes" id="UP000029736">
    <property type="component" value="Unassembled WGS sequence"/>
</dbReference>
<dbReference type="OrthoDB" id="9791262at2"/>
<dbReference type="RefSeq" id="WP_044216386.1">
    <property type="nucleotide sequence ID" value="NZ_JBKAGJ010000024.1"/>
</dbReference>
<dbReference type="Pfam" id="PF10544">
    <property type="entry name" value="T5orf172"/>
    <property type="match status" value="1"/>
</dbReference>
<dbReference type="AlphaFoldDB" id="A0A098S9V2"/>
<comment type="caution">
    <text evidence="3">The sequence shown here is derived from an EMBL/GenBank/DDBJ whole genome shotgun (WGS) entry which is preliminary data.</text>
</comment>
<feature type="transmembrane region" description="Helical" evidence="1">
    <location>
        <begin position="98"/>
        <end position="127"/>
    </location>
</feature>
<evidence type="ECO:0000313" key="4">
    <source>
        <dbReference type="Proteomes" id="UP000029736"/>
    </source>
</evidence>
<keyword evidence="1" id="KW-0812">Transmembrane</keyword>
<keyword evidence="1" id="KW-0472">Membrane</keyword>
<protein>
    <recommendedName>
        <fullName evidence="2">Bacteriophage T5 Orf172 DNA-binding domain-containing protein</fullName>
    </recommendedName>
</protein>